<feature type="domain" description="SH3b" evidence="2">
    <location>
        <begin position="193"/>
        <end position="255"/>
    </location>
</feature>
<protein>
    <submittedName>
        <fullName evidence="3">SH3 domain-containing protein</fullName>
    </submittedName>
</protein>
<dbReference type="PROSITE" id="PS51781">
    <property type="entry name" value="SH3B"/>
    <property type="match status" value="7"/>
</dbReference>
<feature type="domain" description="SH3b" evidence="2">
    <location>
        <begin position="578"/>
        <end position="646"/>
    </location>
</feature>
<dbReference type="SMART" id="SM00287">
    <property type="entry name" value="SH3b"/>
    <property type="match status" value="7"/>
</dbReference>
<dbReference type="GO" id="GO:0004040">
    <property type="term" value="F:amidase activity"/>
    <property type="evidence" value="ECO:0007669"/>
    <property type="project" value="InterPro"/>
</dbReference>
<dbReference type="EMBL" id="WSFT01000003">
    <property type="protein sequence ID" value="MBS4536834.1"/>
    <property type="molecule type" value="Genomic_DNA"/>
</dbReference>
<dbReference type="AlphaFoldDB" id="A0A942UPC3"/>
<proteinExistence type="predicted"/>
<feature type="domain" description="SH3b" evidence="2">
    <location>
        <begin position="262"/>
        <end position="326"/>
    </location>
</feature>
<dbReference type="InterPro" id="IPR002901">
    <property type="entry name" value="MGlyc_endo_b_GlcNAc-like_dom"/>
</dbReference>
<name>A0A942UPC3_9FIRM</name>
<dbReference type="Pfam" id="PF01832">
    <property type="entry name" value="Glucosaminidase"/>
    <property type="match status" value="1"/>
</dbReference>
<feature type="domain" description="SH3b" evidence="2">
    <location>
        <begin position="725"/>
        <end position="789"/>
    </location>
</feature>
<dbReference type="RefSeq" id="WP_203364767.1">
    <property type="nucleotide sequence ID" value="NZ_WSFT01000003.1"/>
</dbReference>
<feature type="domain" description="SH3b" evidence="2">
    <location>
        <begin position="653"/>
        <end position="715"/>
    </location>
</feature>
<dbReference type="InterPro" id="IPR003646">
    <property type="entry name" value="SH3-like_bac-type"/>
</dbReference>
<feature type="non-terminal residue" evidence="3">
    <location>
        <position position="915"/>
    </location>
</feature>
<sequence length="915" mass="102044">MKGKVLILTSSILVVFAATNTDVKVSEENNNKISKLLSPSLAYASQYSSLKDVKVNTSILNVRERPTTSSRKISQVLSGQVYSVIDQSNGWYKIKTSTVTGWIHGGYVVVINDSISKTYPTVEVTADRLNVRLEPTTSSYRISQVLKGQKYTPVAQSGKWYKIKTSKVTGWVHGDYVKTVSTSTPAPAPETKYSQMEVTADRLNVRSGTSTSYKIIDQVLKGQKYTPIAKSGTWYKIKTSKVTGWVHGDYLKTVSTSTPAPEVNKKIEITTPILNVRTKPTTSSMRIFQVYEGQKYETLAESNGWYKIDTSKVTGWVHGGYVKVIEEVKEEPVEVLDSIKVSLSKSTIYKNEKATLNVTPVGAENVEYQYQIKDNDKWITVKNYSDTDTYTYTPTASGDYVIRVNARVKGTSQVVSKELSVKVLEVLEDVNLAIDKEKSTHINIPVTISATPIGTENVEYKYMVSYNSGEWEVLKDYSGDTNYTYTPNKRGTYTFKVDARIKDQSPEKVVSSQTSYNILGNLIYQNTNYSKTFQDILLTQLNKNPQTDVYDRTWRTAQVNEVDKYLNPENYLQNSTNSYTYDIVGQLKVTTDTLNVRENATTNSNVVDQVSLGQVYTVLDESKGWYLIQTSNATGWVHGGYVRTSYQAKNNTYSKMEVTADRLNVREGTSTSYSIVDKVLKGEVYTPLEESNGWYKIKTSNTTGWVHGGYLKGVSADTITKGEVQNLSSIEINTEVLNVRNTPSTTGNVIAQVKSKDIYIVLDQQNGWYKIKTNGVVGWVHGDYTQDTNQAPQEMYQFLVLSGNSGLSADQLDNILVGKGILEGQGQAFIEASKQYNINEIYLISHALLETGQGWSKLATGAISVEGQKIYNMYGIGAYDSNPLESGSQYAYKSGWFTPEEAIIGGAKFISEKYV</sequence>
<keyword evidence="4" id="KW-1185">Reference proteome</keyword>
<feature type="domain" description="SH3b" evidence="2">
    <location>
        <begin position="119"/>
        <end position="181"/>
    </location>
</feature>
<evidence type="ECO:0000313" key="3">
    <source>
        <dbReference type="EMBL" id="MBS4536834.1"/>
    </source>
</evidence>
<organism evidence="3 4">
    <name type="scientific">Anaeromonas frigoriresistens</name>
    <dbReference type="NCBI Taxonomy" id="2683708"/>
    <lineage>
        <taxon>Bacteria</taxon>
        <taxon>Bacillati</taxon>
        <taxon>Bacillota</taxon>
        <taxon>Tissierellia</taxon>
        <taxon>Tissierellales</taxon>
        <taxon>Thermohalobacteraceae</taxon>
        <taxon>Anaeromonas</taxon>
    </lineage>
</organism>
<evidence type="ECO:0000259" key="2">
    <source>
        <dbReference type="PROSITE" id="PS51781"/>
    </source>
</evidence>
<feature type="signal peptide" evidence="1">
    <location>
        <begin position="1"/>
        <end position="17"/>
    </location>
</feature>
<feature type="chain" id="PRO_5036921779" evidence="1">
    <location>
        <begin position="18"/>
        <end position="915"/>
    </location>
</feature>
<dbReference type="PANTHER" id="PTHR34408:SF1">
    <property type="entry name" value="GLYCOSYL HYDROLASE FAMILY 19 DOMAIN-CONTAINING PROTEIN HI_1415"/>
    <property type="match status" value="1"/>
</dbReference>
<dbReference type="SUPFAM" id="SSF50044">
    <property type="entry name" value="SH3-domain"/>
    <property type="match status" value="1"/>
</dbReference>
<dbReference type="PANTHER" id="PTHR34408">
    <property type="entry name" value="FAMILY PROTEIN, PUTATIVE-RELATED"/>
    <property type="match status" value="1"/>
</dbReference>
<dbReference type="InterPro" id="IPR036028">
    <property type="entry name" value="SH3-like_dom_sf"/>
</dbReference>
<keyword evidence="1" id="KW-0732">Signal</keyword>
<dbReference type="Pfam" id="PF07495">
    <property type="entry name" value="Y_Y_Y"/>
    <property type="match status" value="2"/>
</dbReference>
<dbReference type="InterPro" id="IPR011123">
    <property type="entry name" value="Y_Y_Y"/>
</dbReference>
<dbReference type="InterPro" id="IPR052354">
    <property type="entry name" value="Cell_Wall_Dynamics_Protein"/>
</dbReference>
<comment type="caution">
    <text evidence="3">The sequence shown here is derived from an EMBL/GenBank/DDBJ whole genome shotgun (WGS) entry which is preliminary data.</text>
</comment>
<dbReference type="Pfam" id="PF08239">
    <property type="entry name" value="SH3_3"/>
    <property type="match status" value="7"/>
</dbReference>
<dbReference type="Proteomes" id="UP000724672">
    <property type="component" value="Unassembled WGS sequence"/>
</dbReference>
<dbReference type="SMART" id="SM00047">
    <property type="entry name" value="LYZ2"/>
    <property type="match status" value="1"/>
</dbReference>
<gene>
    <name evidence="3" type="ORF">GOQ27_00070</name>
</gene>
<dbReference type="Gene3D" id="2.30.30.40">
    <property type="entry name" value="SH3 Domains"/>
    <property type="match status" value="7"/>
</dbReference>
<accession>A0A942UPC3</accession>
<feature type="domain" description="SH3b" evidence="2">
    <location>
        <begin position="43"/>
        <end position="112"/>
    </location>
</feature>
<evidence type="ECO:0000256" key="1">
    <source>
        <dbReference type="SAM" id="SignalP"/>
    </source>
</evidence>
<evidence type="ECO:0000313" key="4">
    <source>
        <dbReference type="Proteomes" id="UP000724672"/>
    </source>
</evidence>
<reference evidence="3" key="1">
    <citation type="submission" date="2019-12" db="EMBL/GenBank/DDBJ databases">
        <title>Clostridiaceae gen. nov. sp. nov., isolated from sediment in Xinjiang, China.</title>
        <authorList>
            <person name="Zhang R."/>
        </authorList>
    </citation>
    <scope>NUCLEOTIDE SEQUENCE</scope>
    <source>
        <strain evidence="3">D2Q-11</strain>
    </source>
</reference>